<dbReference type="Proteomes" id="UP001153203">
    <property type="component" value="Unassembled WGS sequence"/>
</dbReference>
<sequence length="577" mass="62362">MKNSYKQKIIVGLALTTLAGTSAMSLSAPAFLNTVAVAHADSSAIADNTSARSITLTKYAIQNEGQLGAPGDGTEWDNPDNLATLKNVKFKLVRVKALKDGQPLVDAATAVEGTDYEIDSDFTPMEATTDENGQITFDLGTGKANDGIYMLVEEDSTDVINNTSGEATTIKYKAIPAFIYVPMTNRGSQSDLIYDVNVYPKNEEDTPLNPVKTIDGQNGESLVAGQTYQWEAAFDINPGDFFYIATEDSFIEGLDPNADYTGPGSTGGHVHKGAKVYMDYLTVTDDLDPHQDLLSVEMQVKDENGNWVTLEQGTDYTFKEGDNVMKPAGKNTVELTQAGMEKVGNMTGATQMRVVYKAQVKEGWDGKIENSFTVDKKSPGLKPDHDVNPDKPKYFDGGLDIHKVDEQGTNLAGAEFYIATSEENARAGKFLASDGQSYTEGTTLPEGVHFLTTTSDDQGHAGFDGLPLTWYKDVNGNGKQDMDGTEPTFADADIQRDYWVVETKAPTGYELVKDPIKVTVNLNTEADATWEATVENKKQSDLPFTGAKGTTLMVSIAIGAIALGTAAVVIDKKRRQA</sequence>
<reference evidence="5" key="1">
    <citation type="submission" date="2022-06" db="EMBL/GenBank/DDBJ databases">
        <title>Lactococcus from bovine mastitis in China.</title>
        <authorList>
            <person name="Lin Y."/>
            <person name="Han B."/>
        </authorList>
    </citation>
    <scope>NUCLEOTIDE SEQUENCE</scope>
    <source>
        <strain evidence="5">Hebei-B-39</strain>
    </source>
</reference>
<dbReference type="InterPro" id="IPR013783">
    <property type="entry name" value="Ig-like_fold"/>
</dbReference>
<dbReference type="InterPro" id="IPR032364">
    <property type="entry name" value="GramPos_pilinD1_N"/>
</dbReference>
<evidence type="ECO:0000256" key="2">
    <source>
        <dbReference type="SAM" id="SignalP"/>
    </source>
</evidence>
<dbReference type="InterPro" id="IPR041033">
    <property type="entry name" value="SpaA_PFL_dom_1"/>
</dbReference>
<evidence type="ECO:0000313" key="6">
    <source>
        <dbReference type="Proteomes" id="UP001153203"/>
    </source>
</evidence>
<dbReference type="RefSeq" id="WP_279363284.1">
    <property type="nucleotide sequence ID" value="NZ_JAMWGA010000003.1"/>
</dbReference>
<dbReference type="Gene3D" id="2.60.40.10">
    <property type="entry name" value="Immunoglobulins"/>
    <property type="match status" value="2"/>
</dbReference>
<evidence type="ECO:0000259" key="4">
    <source>
        <dbReference type="Pfam" id="PF17802"/>
    </source>
</evidence>
<feature type="chain" id="PRO_5040906679" evidence="2">
    <location>
        <begin position="31"/>
        <end position="577"/>
    </location>
</feature>
<feature type="domain" description="SpaA-like prealbumin fold" evidence="4">
    <location>
        <begin position="484"/>
        <end position="530"/>
    </location>
</feature>
<evidence type="ECO:0000313" key="5">
    <source>
        <dbReference type="EMBL" id="MDG6193594.1"/>
    </source>
</evidence>
<comment type="caution">
    <text evidence="5">The sequence shown here is derived from an EMBL/GenBank/DDBJ whole genome shotgun (WGS) entry which is preliminary data.</text>
</comment>
<organism evidence="5 6">
    <name type="scientific">Lactococcus formosensis</name>
    <dbReference type="NCBI Taxonomy" id="1281486"/>
    <lineage>
        <taxon>Bacteria</taxon>
        <taxon>Bacillati</taxon>
        <taxon>Bacillota</taxon>
        <taxon>Bacilli</taxon>
        <taxon>Lactobacillales</taxon>
        <taxon>Streptococcaceae</taxon>
        <taxon>Lactococcus</taxon>
    </lineage>
</organism>
<keyword evidence="2" id="KW-0732">Signal</keyword>
<protein>
    <submittedName>
        <fullName evidence="5">SpaH/EbpB family LPXTG-anchored major pilin</fullName>
    </submittedName>
</protein>
<keyword evidence="1" id="KW-0812">Transmembrane</keyword>
<accession>A0A9X4SJJ4</accession>
<feature type="signal peptide" evidence="2">
    <location>
        <begin position="1"/>
        <end position="30"/>
    </location>
</feature>
<dbReference type="NCBIfam" id="NF033902">
    <property type="entry name" value="iso_D2_wall_anc"/>
    <property type="match status" value="1"/>
</dbReference>
<feature type="domain" description="Gram-positive pilin subunit D1 N-terminal" evidence="3">
    <location>
        <begin position="53"/>
        <end position="203"/>
    </location>
</feature>
<gene>
    <name evidence="5" type="ORF">NF708_06205</name>
</gene>
<proteinExistence type="predicted"/>
<keyword evidence="1" id="KW-0472">Membrane</keyword>
<dbReference type="Gene3D" id="2.60.40.740">
    <property type="match status" value="1"/>
</dbReference>
<evidence type="ECO:0000259" key="3">
    <source>
        <dbReference type="Pfam" id="PF16555"/>
    </source>
</evidence>
<dbReference type="InterPro" id="IPR048052">
    <property type="entry name" value="FM1-like"/>
</dbReference>
<dbReference type="Pfam" id="PF16555">
    <property type="entry name" value="GramPos_pilinD1"/>
    <property type="match status" value="1"/>
</dbReference>
<name>A0A9X4SJJ4_9LACT</name>
<feature type="transmembrane region" description="Helical" evidence="1">
    <location>
        <begin position="552"/>
        <end position="570"/>
    </location>
</feature>
<dbReference type="Pfam" id="PF17802">
    <property type="entry name" value="SpaA"/>
    <property type="match status" value="1"/>
</dbReference>
<keyword evidence="1" id="KW-1133">Transmembrane helix</keyword>
<dbReference type="AlphaFoldDB" id="A0A9X4SJJ4"/>
<dbReference type="EMBL" id="JAMWGI010000003">
    <property type="protein sequence ID" value="MDG6193594.1"/>
    <property type="molecule type" value="Genomic_DNA"/>
</dbReference>
<evidence type="ECO:0000256" key="1">
    <source>
        <dbReference type="SAM" id="Phobius"/>
    </source>
</evidence>